<keyword evidence="2" id="KW-1185">Reference proteome</keyword>
<dbReference type="KEGG" id="woc:BA177_15045"/>
<protein>
    <submittedName>
        <fullName evidence="1">Uncharacterized protein</fullName>
    </submittedName>
</protein>
<evidence type="ECO:0000313" key="1">
    <source>
        <dbReference type="EMBL" id="ANO52327.1"/>
    </source>
</evidence>
<reference evidence="1 2" key="1">
    <citation type="submission" date="2016-06" db="EMBL/GenBank/DDBJ databases">
        <title>Complete genome sequence of a deep-branching marine Gamma Proteobacterium Woeseia oceani type strain XK5.</title>
        <authorList>
            <person name="Mu D."/>
            <person name="Du Z."/>
        </authorList>
    </citation>
    <scope>NUCLEOTIDE SEQUENCE [LARGE SCALE GENOMIC DNA]</scope>
    <source>
        <strain evidence="1 2">XK5</strain>
    </source>
</reference>
<proteinExistence type="predicted"/>
<dbReference type="STRING" id="1548547.BA177_15045"/>
<dbReference type="AlphaFoldDB" id="A0A193LIJ7"/>
<accession>A0A193LIJ7</accession>
<name>A0A193LIJ7_9GAMM</name>
<dbReference type="Proteomes" id="UP000092695">
    <property type="component" value="Chromosome"/>
</dbReference>
<organism evidence="1 2">
    <name type="scientific">Woeseia oceani</name>
    <dbReference type="NCBI Taxonomy" id="1548547"/>
    <lineage>
        <taxon>Bacteria</taxon>
        <taxon>Pseudomonadati</taxon>
        <taxon>Pseudomonadota</taxon>
        <taxon>Gammaproteobacteria</taxon>
        <taxon>Woeseiales</taxon>
        <taxon>Woeseiaceae</taxon>
        <taxon>Woeseia</taxon>
    </lineage>
</organism>
<sequence length="71" mass="7885">MQRFVCFVLGALRDKLRPISLLGLSVYQLDAAQDPASTETVNKRAAVHRFINQLGQSNGPQEPECSKGEQR</sequence>
<gene>
    <name evidence="1" type="ORF">BA177_15045</name>
</gene>
<evidence type="ECO:0000313" key="2">
    <source>
        <dbReference type="Proteomes" id="UP000092695"/>
    </source>
</evidence>
<dbReference type="EMBL" id="CP016268">
    <property type="protein sequence ID" value="ANO52327.1"/>
    <property type="molecule type" value="Genomic_DNA"/>
</dbReference>